<reference evidence="3 5" key="2">
    <citation type="submission" date="2019-04" db="EMBL/GenBank/DDBJ databases">
        <title>Draft genome sequence data and analysis of a Fermenting Bacterium, Geotoga petraea strain HO-Geo1, isolated from heavy-oil petroleum reservoir in Russia.</title>
        <authorList>
            <person name="Grouzdev D.S."/>
            <person name="Semenova E.M."/>
            <person name="Sokolova D.S."/>
            <person name="Tourova T.P."/>
            <person name="Poltaraus A.B."/>
            <person name="Nazina T.N."/>
        </authorList>
    </citation>
    <scope>NUCLEOTIDE SEQUENCE [LARGE SCALE GENOMIC DNA]</scope>
    <source>
        <strain evidence="3 5">HO-Geo1</strain>
    </source>
</reference>
<sequence>MHSTRKKKAIIITLLLIISLNIFAYDYYVQSGDNLTKISKKTGIDIQVIVEKNEFLLNQKYLQIGQKINIPEENVFEYTIKYGDNIYKISKYFFIKPEEILHANNIKNPNQIFYNQKLKIPFDKIGECFNVSSNWPVMGYVTSNYGYRIHPVYKVKKFHEGIDIAAPKGTPIFSTANGIVEEIKEDSGYGKHVIIKSFDKKYIYAHMSEFNVVPGMVVKKGDMIGKVGNTGLSTGNHLHYQINNIYNSSLDPLNFLGDIRYAYIYEESYLAMGGE</sequence>
<proteinExistence type="predicted"/>
<dbReference type="Proteomes" id="UP000199322">
    <property type="component" value="Unassembled WGS sequence"/>
</dbReference>
<evidence type="ECO:0000313" key="2">
    <source>
        <dbReference type="EMBL" id="SDC59498.1"/>
    </source>
</evidence>
<dbReference type="InterPro" id="IPR018392">
    <property type="entry name" value="LysM"/>
</dbReference>
<accession>A0A1G6MV53</accession>
<dbReference type="EMBL" id="FMYV01000005">
    <property type="protein sequence ID" value="SDC59498.1"/>
    <property type="molecule type" value="Genomic_DNA"/>
</dbReference>
<dbReference type="InterPro" id="IPR016047">
    <property type="entry name" value="M23ase_b-sheet_dom"/>
</dbReference>
<dbReference type="PANTHER" id="PTHR21666">
    <property type="entry name" value="PEPTIDASE-RELATED"/>
    <property type="match status" value="1"/>
</dbReference>
<dbReference type="Pfam" id="PF01476">
    <property type="entry name" value="LysM"/>
    <property type="match status" value="2"/>
</dbReference>
<dbReference type="SUPFAM" id="SSF51261">
    <property type="entry name" value="Duplicated hybrid motif"/>
    <property type="match status" value="1"/>
</dbReference>
<dbReference type="Gene3D" id="3.10.350.10">
    <property type="entry name" value="LysM domain"/>
    <property type="match status" value="2"/>
</dbReference>
<dbReference type="InterPro" id="IPR036779">
    <property type="entry name" value="LysM_dom_sf"/>
</dbReference>
<evidence type="ECO:0000313" key="3">
    <source>
        <dbReference type="EMBL" id="TGG87326.1"/>
    </source>
</evidence>
<name>A0A1G6MV53_9BACT</name>
<feature type="domain" description="LysM" evidence="1">
    <location>
        <begin position="76"/>
        <end position="120"/>
    </location>
</feature>
<dbReference type="CDD" id="cd00118">
    <property type="entry name" value="LysM"/>
    <property type="match status" value="2"/>
</dbReference>
<dbReference type="PANTHER" id="PTHR21666:SF286">
    <property type="entry name" value="LIPOPROTEIN NLPD"/>
    <property type="match status" value="1"/>
</dbReference>
<dbReference type="SUPFAM" id="SSF54106">
    <property type="entry name" value="LysM domain"/>
    <property type="match status" value="1"/>
</dbReference>
<dbReference type="STRING" id="28234.SAMN04488588_1401"/>
<dbReference type="RefSeq" id="WP_091404076.1">
    <property type="nucleotide sequence ID" value="NZ_FMYV01000005.1"/>
</dbReference>
<keyword evidence="2" id="KW-0378">Hydrolase</keyword>
<dbReference type="OrthoDB" id="9814460at2"/>
<evidence type="ECO:0000259" key="1">
    <source>
        <dbReference type="PROSITE" id="PS51782"/>
    </source>
</evidence>
<protein>
    <submittedName>
        <fullName evidence="3">M23 family metallopeptidase</fullName>
    </submittedName>
    <submittedName>
        <fullName evidence="2">Murein DD-endopeptidase MepM and murein hydrolase activator NlpD, contain LysM domain</fullName>
    </submittedName>
</protein>
<dbReference type="InterPro" id="IPR011055">
    <property type="entry name" value="Dup_hybrid_motif"/>
</dbReference>
<evidence type="ECO:0000313" key="4">
    <source>
        <dbReference type="Proteomes" id="UP000199322"/>
    </source>
</evidence>
<keyword evidence="4" id="KW-1185">Reference proteome</keyword>
<dbReference type="CDD" id="cd12797">
    <property type="entry name" value="M23_peptidase"/>
    <property type="match status" value="1"/>
</dbReference>
<evidence type="ECO:0000313" key="5">
    <source>
        <dbReference type="Proteomes" id="UP000297288"/>
    </source>
</evidence>
<organism evidence="2 4">
    <name type="scientific">Geotoga petraea</name>
    <dbReference type="NCBI Taxonomy" id="28234"/>
    <lineage>
        <taxon>Bacteria</taxon>
        <taxon>Thermotogati</taxon>
        <taxon>Thermotogota</taxon>
        <taxon>Thermotogae</taxon>
        <taxon>Petrotogales</taxon>
        <taxon>Petrotogaceae</taxon>
        <taxon>Geotoga</taxon>
    </lineage>
</organism>
<reference evidence="2 4" key="1">
    <citation type="submission" date="2016-10" db="EMBL/GenBank/DDBJ databases">
        <authorList>
            <person name="de Groot N.N."/>
        </authorList>
    </citation>
    <scope>NUCLEOTIDE SEQUENCE [LARGE SCALE GENOMIC DNA]</scope>
    <source>
        <strain evidence="2 4">WG14</strain>
    </source>
</reference>
<gene>
    <name evidence="3" type="ORF">E4650_08460</name>
    <name evidence="2" type="ORF">SAMN04488588_1401</name>
</gene>
<dbReference type="Gene3D" id="2.70.70.10">
    <property type="entry name" value="Glucose Permease (Domain IIA)"/>
    <property type="match status" value="1"/>
</dbReference>
<dbReference type="SMART" id="SM00257">
    <property type="entry name" value="LysM"/>
    <property type="match status" value="2"/>
</dbReference>
<dbReference type="Proteomes" id="UP000297288">
    <property type="component" value="Unassembled WGS sequence"/>
</dbReference>
<dbReference type="InterPro" id="IPR050570">
    <property type="entry name" value="Cell_wall_metabolism_enzyme"/>
</dbReference>
<dbReference type="EMBL" id="SRME01000005">
    <property type="protein sequence ID" value="TGG87326.1"/>
    <property type="molecule type" value="Genomic_DNA"/>
</dbReference>
<dbReference type="Pfam" id="PF01551">
    <property type="entry name" value="Peptidase_M23"/>
    <property type="match status" value="1"/>
</dbReference>
<dbReference type="AlphaFoldDB" id="A0A1G6MV53"/>
<feature type="domain" description="LysM" evidence="1">
    <location>
        <begin position="25"/>
        <end position="70"/>
    </location>
</feature>
<dbReference type="PROSITE" id="PS51782">
    <property type="entry name" value="LYSM"/>
    <property type="match status" value="2"/>
</dbReference>
<dbReference type="GO" id="GO:0004222">
    <property type="term" value="F:metalloendopeptidase activity"/>
    <property type="evidence" value="ECO:0007669"/>
    <property type="project" value="TreeGrafter"/>
</dbReference>